<sequence length="303" mass="33620">MKNLGRISYFLGMQVSYSASGLHLSQANYAASILHRAGMAECKPISSPISSKVIVDSTTPAIPLNIATADLFRHLVGSLQYLTLTGSDIAFTMNKLCQHMHSPDDTDFKLLKRLLRYIKGTIKFGLPITATSLDFHAYSDSDWAGDPLNRKSITGFCAFLGSNLISWQVKKQKTVARSSTEAEYRALATAATDITWLRRLLQEFQILSSKPTVLMSDNTSSIAIANDPIFHARTKHIEIDFHFIRECIQNNVLRISHVHTTDQLADLFTKALSIPRFQDLCDKLNIAEATVSLRGGDKQADIS</sequence>
<organism evidence="1 2">
    <name type="scientific">Dendrobium catenatum</name>
    <dbReference type="NCBI Taxonomy" id="906689"/>
    <lineage>
        <taxon>Eukaryota</taxon>
        <taxon>Viridiplantae</taxon>
        <taxon>Streptophyta</taxon>
        <taxon>Embryophyta</taxon>
        <taxon>Tracheophyta</taxon>
        <taxon>Spermatophyta</taxon>
        <taxon>Magnoliopsida</taxon>
        <taxon>Liliopsida</taxon>
        <taxon>Asparagales</taxon>
        <taxon>Orchidaceae</taxon>
        <taxon>Epidendroideae</taxon>
        <taxon>Malaxideae</taxon>
        <taxon>Dendrobiinae</taxon>
        <taxon>Dendrobium</taxon>
    </lineage>
</organism>
<reference evidence="1 2" key="1">
    <citation type="journal article" date="2016" name="Sci. Rep.">
        <title>The Dendrobium catenatum Lindl. genome sequence provides insights into polysaccharide synthase, floral development and adaptive evolution.</title>
        <authorList>
            <person name="Zhang G.Q."/>
            <person name="Xu Q."/>
            <person name="Bian C."/>
            <person name="Tsai W.C."/>
            <person name="Yeh C.M."/>
            <person name="Liu K.W."/>
            <person name="Yoshida K."/>
            <person name="Zhang L.S."/>
            <person name="Chang S.B."/>
            <person name="Chen F."/>
            <person name="Shi Y."/>
            <person name="Su Y.Y."/>
            <person name="Zhang Y.Q."/>
            <person name="Chen L.J."/>
            <person name="Yin Y."/>
            <person name="Lin M."/>
            <person name="Huang H."/>
            <person name="Deng H."/>
            <person name="Wang Z.W."/>
            <person name="Zhu S.L."/>
            <person name="Zhao X."/>
            <person name="Deng C."/>
            <person name="Niu S.C."/>
            <person name="Huang J."/>
            <person name="Wang M."/>
            <person name="Liu G.H."/>
            <person name="Yang H.J."/>
            <person name="Xiao X.J."/>
            <person name="Hsiao Y.Y."/>
            <person name="Wu W.L."/>
            <person name="Chen Y.Y."/>
            <person name="Mitsuda N."/>
            <person name="Ohme-Takagi M."/>
            <person name="Luo Y.B."/>
            <person name="Van de Peer Y."/>
            <person name="Liu Z.J."/>
        </authorList>
    </citation>
    <scope>NUCLEOTIDE SEQUENCE [LARGE SCALE GENOMIC DNA]</scope>
    <source>
        <tissue evidence="1">The whole plant</tissue>
    </source>
</reference>
<evidence type="ECO:0000313" key="2">
    <source>
        <dbReference type="Proteomes" id="UP000233837"/>
    </source>
</evidence>
<name>A0A2I0VCA8_9ASPA</name>
<dbReference type="EMBL" id="KZ504829">
    <property type="protein sequence ID" value="PKU61049.1"/>
    <property type="molecule type" value="Genomic_DNA"/>
</dbReference>
<dbReference type="PANTHER" id="PTHR11439:SF524">
    <property type="entry name" value="RNA-DIRECTED DNA POLYMERASE, PROTEIN KINASE RLK-PELLE-DLSV FAMILY"/>
    <property type="match status" value="1"/>
</dbReference>
<dbReference type="AlphaFoldDB" id="A0A2I0VCA8"/>
<accession>A0A2I0VCA8</accession>
<keyword evidence="2" id="KW-1185">Reference proteome</keyword>
<dbReference type="InterPro" id="IPR043502">
    <property type="entry name" value="DNA/RNA_pol_sf"/>
</dbReference>
<proteinExistence type="predicted"/>
<dbReference type="SUPFAM" id="SSF56672">
    <property type="entry name" value="DNA/RNA polymerases"/>
    <property type="match status" value="1"/>
</dbReference>
<protein>
    <submittedName>
        <fullName evidence="1">Putative mitochondrial protein</fullName>
    </submittedName>
</protein>
<gene>
    <name evidence="1" type="ORF">MA16_Dca028892</name>
</gene>
<dbReference type="PANTHER" id="PTHR11439">
    <property type="entry name" value="GAG-POL-RELATED RETROTRANSPOSON"/>
    <property type="match status" value="1"/>
</dbReference>
<evidence type="ECO:0000313" key="1">
    <source>
        <dbReference type="EMBL" id="PKU61049.1"/>
    </source>
</evidence>
<dbReference type="Proteomes" id="UP000233837">
    <property type="component" value="Unassembled WGS sequence"/>
</dbReference>
<dbReference type="CDD" id="cd09272">
    <property type="entry name" value="RNase_HI_RT_Ty1"/>
    <property type="match status" value="1"/>
</dbReference>
<reference evidence="1 2" key="2">
    <citation type="journal article" date="2017" name="Nature">
        <title>The Apostasia genome and the evolution of orchids.</title>
        <authorList>
            <person name="Zhang G.Q."/>
            <person name="Liu K.W."/>
            <person name="Li Z."/>
            <person name="Lohaus R."/>
            <person name="Hsiao Y.Y."/>
            <person name="Niu S.C."/>
            <person name="Wang J.Y."/>
            <person name="Lin Y.C."/>
            <person name="Xu Q."/>
            <person name="Chen L.J."/>
            <person name="Yoshida K."/>
            <person name="Fujiwara S."/>
            <person name="Wang Z.W."/>
            <person name="Zhang Y.Q."/>
            <person name="Mitsuda N."/>
            <person name="Wang M."/>
            <person name="Liu G.H."/>
            <person name="Pecoraro L."/>
            <person name="Huang H.X."/>
            <person name="Xiao X.J."/>
            <person name="Lin M."/>
            <person name="Wu X.Y."/>
            <person name="Wu W.L."/>
            <person name="Chen Y.Y."/>
            <person name="Chang S.B."/>
            <person name="Sakamoto S."/>
            <person name="Ohme-Takagi M."/>
            <person name="Yagi M."/>
            <person name="Zeng S.J."/>
            <person name="Shen C.Y."/>
            <person name="Yeh C.M."/>
            <person name="Luo Y.B."/>
            <person name="Tsai W.C."/>
            <person name="Van de Peer Y."/>
            <person name="Liu Z.J."/>
        </authorList>
    </citation>
    <scope>NUCLEOTIDE SEQUENCE [LARGE SCALE GENOMIC DNA]</scope>
    <source>
        <tissue evidence="1">The whole plant</tissue>
    </source>
</reference>